<dbReference type="Gene3D" id="2.50.20.10">
    <property type="entry name" value="Lipoprotein localisation LolA/LolB/LppX"/>
    <property type="match status" value="1"/>
</dbReference>
<dbReference type="EMBL" id="CP011509">
    <property type="protein sequence ID" value="AKJ01542.1"/>
    <property type="molecule type" value="Genomic_DNA"/>
</dbReference>
<evidence type="ECO:0000313" key="4">
    <source>
        <dbReference type="Proteomes" id="UP000035579"/>
    </source>
</evidence>
<feature type="domain" description="Uncharacterized protein TP-0789" evidence="2">
    <location>
        <begin position="92"/>
        <end position="269"/>
    </location>
</feature>
<dbReference type="Pfam" id="PF17131">
    <property type="entry name" value="LolA_like"/>
    <property type="match status" value="1"/>
</dbReference>
<proteinExistence type="predicted"/>
<sequence>MMKPSARLPVLLVALLVQVPVLAAEPAKAPAADSKAATGASREELVAYLARIDKRMTFTSDYKGTVRIMGLSKQNSETAVEIHVYRRDKTRDLLFMTTKPKYMAGSGYLRVGNNLWEYEPTVGQWTRSTMRANISGTFTCEADFERSRLAEAYEPKDEGTEVVDGVTYRKLFLTGKPGTEVSFPLLRLWVDPDLNIVKRIGYAPSGKPLRTDIVRGYQRIKDPLTNEFVYHYKEVMEEEAEEGSRVLVRYDEVVLAPLDPSIFTKSWLESRSR</sequence>
<evidence type="ECO:0000313" key="3">
    <source>
        <dbReference type="EMBL" id="AKJ01542.1"/>
    </source>
</evidence>
<dbReference type="KEGG" id="age:AA314_03168"/>
<dbReference type="InterPro" id="IPR033399">
    <property type="entry name" value="TP_0789-like"/>
</dbReference>
<feature type="chain" id="PRO_5041936637" description="Uncharacterized protein TP-0789 domain-containing protein" evidence="1">
    <location>
        <begin position="24"/>
        <end position="273"/>
    </location>
</feature>
<dbReference type="AlphaFoldDB" id="A0AAC8TD66"/>
<accession>A0AAC8TD66</accession>
<protein>
    <recommendedName>
        <fullName evidence="2">Uncharacterized protein TP-0789 domain-containing protein</fullName>
    </recommendedName>
</protein>
<evidence type="ECO:0000256" key="1">
    <source>
        <dbReference type="SAM" id="SignalP"/>
    </source>
</evidence>
<dbReference type="Proteomes" id="UP000035579">
    <property type="component" value="Chromosome"/>
</dbReference>
<feature type="signal peptide" evidence="1">
    <location>
        <begin position="1"/>
        <end position="23"/>
    </location>
</feature>
<evidence type="ECO:0000259" key="2">
    <source>
        <dbReference type="Pfam" id="PF17131"/>
    </source>
</evidence>
<keyword evidence="1" id="KW-0732">Signal</keyword>
<organism evidence="3 4">
    <name type="scientific">Archangium gephyra</name>
    <dbReference type="NCBI Taxonomy" id="48"/>
    <lineage>
        <taxon>Bacteria</taxon>
        <taxon>Pseudomonadati</taxon>
        <taxon>Myxococcota</taxon>
        <taxon>Myxococcia</taxon>
        <taxon>Myxococcales</taxon>
        <taxon>Cystobacterineae</taxon>
        <taxon>Archangiaceae</taxon>
        <taxon>Archangium</taxon>
    </lineage>
</organism>
<reference evidence="3 4" key="1">
    <citation type="submission" date="2015-05" db="EMBL/GenBank/DDBJ databases">
        <title>Genome assembly of Archangium gephyra DSM 2261.</title>
        <authorList>
            <person name="Sharma G."/>
            <person name="Subramanian S."/>
        </authorList>
    </citation>
    <scope>NUCLEOTIDE SEQUENCE [LARGE SCALE GENOMIC DNA]</scope>
    <source>
        <strain evidence="3 4">DSM 2261</strain>
    </source>
</reference>
<gene>
    <name evidence="3" type="ORF">AA314_03168</name>
</gene>
<name>A0AAC8TD66_9BACT</name>
<dbReference type="CDD" id="cd16329">
    <property type="entry name" value="LolA_like"/>
    <property type="match status" value="1"/>
</dbReference>